<evidence type="ECO:0000313" key="1">
    <source>
        <dbReference type="EMBL" id="KGO54269.1"/>
    </source>
</evidence>
<dbReference type="STRING" id="27334.A0A0A2ISW0"/>
<dbReference type="OrthoDB" id="10029320at2759"/>
<organism evidence="1 2">
    <name type="scientific">Penicillium expansum</name>
    <name type="common">Blue mold rot fungus</name>
    <dbReference type="NCBI Taxonomy" id="27334"/>
    <lineage>
        <taxon>Eukaryota</taxon>
        <taxon>Fungi</taxon>
        <taxon>Dikarya</taxon>
        <taxon>Ascomycota</taxon>
        <taxon>Pezizomycotina</taxon>
        <taxon>Eurotiomycetes</taxon>
        <taxon>Eurotiomycetidae</taxon>
        <taxon>Eurotiales</taxon>
        <taxon>Aspergillaceae</taxon>
        <taxon>Penicillium</taxon>
    </lineage>
</organism>
<accession>A0A0A2ISW0</accession>
<dbReference type="HOGENOM" id="CLU_2386872_0_0_1"/>
<comment type="caution">
    <text evidence="1">The sequence shown here is derived from an EMBL/GenBank/DDBJ whole genome shotgun (WGS) entry which is preliminary data.</text>
</comment>
<dbReference type="SUPFAM" id="SSF48264">
    <property type="entry name" value="Cytochrome P450"/>
    <property type="match status" value="1"/>
</dbReference>
<dbReference type="GO" id="GO:0020037">
    <property type="term" value="F:heme binding"/>
    <property type="evidence" value="ECO:0007669"/>
    <property type="project" value="InterPro"/>
</dbReference>
<dbReference type="GO" id="GO:0005506">
    <property type="term" value="F:iron ion binding"/>
    <property type="evidence" value="ECO:0007669"/>
    <property type="project" value="InterPro"/>
</dbReference>
<dbReference type="GO" id="GO:0043386">
    <property type="term" value="P:mycotoxin biosynthetic process"/>
    <property type="evidence" value="ECO:0007669"/>
    <property type="project" value="UniProtKB-ARBA"/>
</dbReference>
<sequence length="94" mass="10773">MLTPEVPTRTCDQLKLFLFAGHDTTSILLQWAFHELARTPHVLRRVCMELDEIFGSDSYPNHIQAQILEHGENALQRISSTNLLLSRKSFACIH</sequence>
<name>A0A0A2ISW0_PENEN</name>
<dbReference type="GO" id="GO:0016705">
    <property type="term" value="F:oxidoreductase activity, acting on paired donors, with incorporation or reduction of molecular oxygen"/>
    <property type="evidence" value="ECO:0007669"/>
    <property type="project" value="InterPro"/>
</dbReference>
<dbReference type="InterPro" id="IPR001128">
    <property type="entry name" value="Cyt_P450"/>
</dbReference>
<gene>
    <name evidence="1" type="ORF">PEX2_039730</name>
</gene>
<dbReference type="Pfam" id="PF00067">
    <property type="entry name" value="p450"/>
    <property type="match status" value="1"/>
</dbReference>
<dbReference type="GeneID" id="27676667"/>
<dbReference type="VEuPathDB" id="FungiDB:PEXP_110200"/>
<dbReference type="RefSeq" id="XP_016596742.1">
    <property type="nucleotide sequence ID" value="XM_016741248.1"/>
</dbReference>
<evidence type="ECO:0000313" key="2">
    <source>
        <dbReference type="Proteomes" id="UP000030143"/>
    </source>
</evidence>
<dbReference type="AlphaFoldDB" id="A0A0A2ISW0"/>
<dbReference type="PhylomeDB" id="A0A0A2ISW0"/>
<dbReference type="InterPro" id="IPR036396">
    <property type="entry name" value="Cyt_P450_sf"/>
</dbReference>
<reference evidence="1 2" key="1">
    <citation type="journal article" date="2015" name="Mol. Plant Microbe Interact.">
        <title>Genome, transcriptome, and functional analyses of Penicillium expansum provide new insights into secondary metabolism and pathogenicity.</title>
        <authorList>
            <person name="Ballester A.R."/>
            <person name="Marcet-Houben M."/>
            <person name="Levin E."/>
            <person name="Sela N."/>
            <person name="Selma-Lazaro C."/>
            <person name="Carmona L."/>
            <person name="Wisniewski M."/>
            <person name="Droby S."/>
            <person name="Gonzalez-Candelas L."/>
            <person name="Gabaldon T."/>
        </authorList>
    </citation>
    <scope>NUCLEOTIDE SEQUENCE [LARGE SCALE GENOMIC DNA]</scope>
    <source>
        <strain evidence="1 2">MD-8</strain>
    </source>
</reference>
<proteinExistence type="predicted"/>
<dbReference type="Proteomes" id="UP000030143">
    <property type="component" value="Unassembled WGS sequence"/>
</dbReference>
<dbReference type="Gene3D" id="1.10.630.10">
    <property type="entry name" value="Cytochrome P450"/>
    <property type="match status" value="1"/>
</dbReference>
<dbReference type="EMBL" id="JQFZ01000230">
    <property type="protein sequence ID" value="KGO54269.1"/>
    <property type="molecule type" value="Genomic_DNA"/>
</dbReference>
<keyword evidence="2" id="KW-1185">Reference proteome</keyword>
<protein>
    <submittedName>
        <fullName evidence="1">Cytochrome P450</fullName>
    </submittedName>
</protein>
<dbReference type="GO" id="GO:0004497">
    <property type="term" value="F:monooxygenase activity"/>
    <property type="evidence" value="ECO:0007669"/>
    <property type="project" value="InterPro"/>
</dbReference>